<reference evidence="2" key="1">
    <citation type="journal article" date="2022" name="Mol. Ecol. Resour.">
        <title>The genomes of chicory, endive, great burdock and yacon provide insights into Asteraceae palaeo-polyploidization history and plant inulin production.</title>
        <authorList>
            <person name="Fan W."/>
            <person name="Wang S."/>
            <person name="Wang H."/>
            <person name="Wang A."/>
            <person name="Jiang F."/>
            <person name="Liu H."/>
            <person name="Zhao H."/>
            <person name="Xu D."/>
            <person name="Zhang Y."/>
        </authorList>
    </citation>
    <scope>NUCLEOTIDE SEQUENCE [LARGE SCALE GENOMIC DNA]</scope>
    <source>
        <strain evidence="2">cv. Niubang</strain>
    </source>
</reference>
<dbReference type="Proteomes" id="UP001055879">
    <property type="component" value="Linkage Group LG07"/>
</dbReference>
<keyword evidence="2" id="KW-1185">Reference proteome</keyword>
<comment type="caution">
    <text evidence="1">The sequence shown here is derived from an EMBL/GenBank/DDBJ whole genome shotgun (WGS) entry which is preliminary data.</text>
</comment>
<evidence type="ECO:0000313" key="1">
    <source>
        <dbReference type="EMBL" id="KAI3714969.1"/>
    </source>
</evidence>
<name>A0ACB9AZ84_ARCLA</name>
<reference evidence="1 2" key="2">
    <citation type="journal article" date="2022" name="Mol. Ecol. Resour.">
        <title>The genomes of chicory, endive, great burdock and yacon provide insights into Asteraceae paleo-polyploidization history and plant inulin production.</title>
        <authorList>
            <person name="Fan W."/>
            <person name="Wang S."/>
            <person name="Wang H."/>
            <person name="Wang A."/>
            <person name="Jiang F."/>
            <person name="Liu H."/>
            <person name="Zhao H."/>
            <person name="Xu D."/>
            <person name="Zhang Y."/>
        </authorList>
    </citation>
    <scope>NUCLEOTIDE SEQUENCE [LARGE SCALE GENOMIC DNA]</scope>
    <source>
        <strain evidence="2">cv. Niubang</strain>
    </source>
</reference>
<dbReference type="EMBL" id="CM042053">
    <property type="protein sequence ID" value="KAI3714969.1"/>
    <property type="molecule type" value="Genomic_DNA"/>
</dbReference>
<organism evidence="1 2">
    <name type="scientific">Arctium lappa</name>
    <name type="common">Greater burdock</name>
    <name type="synonym">Lappa major</name>
    <dbReference type="NCBI Taxonomy" id="4217"/>
    <lineage>
        <taxon>Eukaryota</taxon>
        <taxon>Viridiplantae</taxon>
        <taxon>Streptophyta</taxon>
        <taxon>Embryophyta</taxon>
        <taxon>Tracheophyta</taxon>
        <taxon>Spermatophyta</taxon>
        <taxon>Magnoliopsida</taxon>
        <taxon>eudicotyledons</taxon>
        <taxon>Gunneridae</taxon>
        <taxon>Pentapetalae</taxon>
        <taxon>asterids</taxon>
        <taxon>campanulids</taxon>
        <taxon>Asterales</taxon>
        <taxon>Asteraceae</taxon>
        <taxon>Carduoideae</taxon>
        <taxon>Cardueae</taxon>
        <taxon>Arctiinae</taxon>
        <taxon>Arctium</taxon>
    </lineage>
</organism>
<accession>A0ACB9AZ84</accession>
<gene>
    <name evidence="1" type="ORF">L6452_21932</name>
</gene>
<evidence type="ECO:0000313" key="2">
    <source>
        <dbReference type="Proteomes" id="UP001055879"/>
    </source>
</evidence>
<protein>
    <submittedName>
        <fullName evidence="1">Uncharacterized protein</fullName>
    </submittedName>
</protein>
<proteinExistence type="predicted"/>
<sequence length="159" mass="17224">MAVLAPKSKVSRNGKWSEQDASILVPGDIVNVKFGDIIPADVRLLEGDTLKIDQSALTGESIPVNKNPGEVVYSGSTCKQGEIEAIVIATGVRTFFGKAAYLVKNTNQVGHFQKIIELCDLMGETLKRVNDVIEGFANRGLRDLVVARQTVPEKTKESP</sequence>